<protein>
    <submittedName>
        <fullName evidence="3">Uncharacterized protein</fullName>
    </submittedName>
</protein>
<feature type="region of interest" description="Disordered" evidence="2">
    <location>
        <begin position="72"/>
        <end position="145"/>
    </location>
</feature>
<organism evidence="3 4">
    <name type="scientific">Hyaloperonospora arabidopsidis (strain Emoy2)</name>
    <name type="common">Downy mildew agent</name>
    <name type="synonym">Peronospora arabidopsidis</name>
    <dbReference type="NCBI Taxonomy" id="559515"/>
    <lineage>
        <taxon>Eukaryota</taxon>
        <taxon>Sar</taxon>
        <taxon>Stramenopiles</taxon>
        <taxon>Oomycota</taxon>
        <taxon>Peronosporomycetes</taxon>
        <taxon>Peronosporales</taxon>
        <taxon>Peronosporaceae</taxon>
        <taxon>Hyaloperonospora</taxon>
    </lineage>
</organism>
<dbReference type="VEuPathDB" id="FungiDB:HpaG811199"/>
<proteinExistence type="predicted"/>
<evidence type="ECO:0000313" key="4">
    <source>
        <dbReference type="Proteomes" id="UP000011713"/>
    </source>
</evidence>
<reference evidence="3" key="2">
    <citation type="submission" date="2015-06" db="UniProtKB">
        <authorList>
            <consortium name="EnsemblProtists"/>
        </authorList>
    </citation>
    <scope>IDENTIFICATION</scope>
    <source>
        <strain evidence="3">Emoy2</strain>
    </source>
</reference>
<sequence>MPLELVPPRPTLVRAQTALLICQAKSQRPTTFSLSHAVRKTSCWSNHNCFGCADSRGSLGIDETAAGHSVLTREPYTPTPIGKKRVGVQADSQRDAQKRQRRTGHLAEGVPQTPMSSQTQGIHANSSDTGIDICDDAASEDSPHGDASFLARRATQEGVGVSVQVQEYLVSEVARLCESFAHVQTALDQSVTERKKLREILDQVQRAREQSSTELAQLREQMNRLGSIDSVEKRLQKMDYNLPRLDGQTEIVAKMHLTGTTSLLQTPAPSGPRAKDYDMLKQANVKQWVCAQLARKIECLVNALLRYDRERPDEACAQLCLEDGRHYICR</sequence>
<evidence type="ECO:0000256" key="2">
    <source>
        <dbReference type="SAM" id="MobiDB-lite"/>
    </source>
</evidence>
<dbReference type="EMBL" id="JH598019">
    <property type="status" value="NOT_ANNOTATED_CDS"/>
    <property type="molecule type" value="Genomic_DNA"/>
</dbReference>
<dbReference type="EnsemblProtists" id="HpaT811199">
    <property type="protein sequence ID" value="HpaP811199"/>
    <property type="gene ID" value="HpaG811199"/>
</dbReference>
<feature type="compositionally biased region" description="Polar residues" evidence="2">
    <location>
        <begin position="113"/>
        <end position="129"/>
    </location>
</feature>
<feature type="coiled-coil region" evidence="1">
    <location>
        <begin position="187"/>
        <end position="221"/>
    </location>
</feature>
<name>M4BXB8_HYAAE</name>
<accession>M4BXB8</accession>
<dbReference type="HOGENOM" id="CLU_051764_3_0_1"/>
<dbReference type="InParanoid" id="M4BXB8"/>
<dbReference type="Proteomes" id="UP000011713">
    <property type="component" value="Unassembled WGS sequence"/>
</dbReference>
<dbReference type="AlphaFoldDB" id="M4BXB8"/>
<evidence type="ECO:0000256" key="1">
    <source>
        <dbReference type="SAM" id="Coils"/>
    </source>
</evidence>
<evidence type="ECO:0000313" key="3">
    <source>
        <dbReference type="EnsemblProtists" id="HpaP811199"/>
    </source>
</evidence>
<keyword evidence="4" id="KW-1185">Reference proteome</keyword>
<reference evidence="4" key="1">
    <citation type="journal article" date="2010" name="Science">
        <title>Signatures of adaptation to obligate biotrophy in the Hyaloperonospora arabidopsidis genome.</title>
        <authorList>
            <person name="Baxter L."/>
            <person name="Tripathy S."/>
            <person name="Ishaque N."/>
            <person name="Boot N."/>
            <person name="Cabral A."/>
            <person name="Kemen E."/>
            <person name="Thines M."/>
            <person name="Ah-Fong A."/>
            <person name="Anderson R."/>
            <person name="Badejoko W."/>
            <person name="Bittner-Eddy P."/>
            <person name="Boore J.L."/>
            <person name="Chibucos M.C."/>
            <person name="Coates M."/>
            <person name="Dehal P."/>
            <person name="Delehaunty K."/>
            <person name="Dong S."/>
            <person name="Downton P."/>
            <person name="Dumas B."/>
            <person name="Fabro G."/>
            <person name="Fronick C."/>
            <person name="Fuerstenberg S.I."/>
            <person name="Fulton L."/>
            <person name="Gaulin E."/>
            <person name="Govers F."/>
            <person name="Hughes L."/>
            <person name="Humphray S."/>
            <person name="Jiang R.H."/>
            <person name="Judelson H."/>
            <person name="Kamoun S."/>
            <person name="Kyung K."/>
            <person name="Meijer H."/>
            <person name="Minx P."/>
            <person name="Morris P."/>
            <person name="Nelson J."/>
            <person name="Phuntumart V."/>
            <person name="Qutob D."/>
            <person name="Rehmany A."/>
            <person name="Rougon-Cardoso A."/>
            <person name="Ryden P."/>
            <person name="Torto-Alalibo T."/>
            <person name="Studholme D."/>
            <person name="Wang Y."/>
            <person name="Win J."/>
            <person name="Wood J."/>
            <person name="Clifton S.W."/>
            <person name="Rogers J."/>
            <person name="Van den Ackerveken G."/>
            <person name="Jones J.D."/>
            <person name="McDowell J.M."/>
            <person name="Beynon J."/>
            <person name="Tyler B.M."/>
        </authorList>
    </citation>
    <scope>NUCLEOTIDE SEQUENCE [LARGE SCALE GENOMIC DNA]</scope>
    <source>
        <strain evidence="4">Emoy2</strain>
    </source>
</reference>
<keyword evidence="1" id="KW-0175">Coiled coil</keyword>